<dbReference type="PANTHER" id="PTHR30143:SF0">
    <property type="entry name" value="2-KETO-4-PENTENOATE HYDRATASE"/>
    <property type="match status" value="1"/>
</dbReference>
<accession>A0A0H2VK34</accession>
<dbReference type="EMBL" id="AE015929">
    <property type="protein sequence ID" value="AAO05999.1"/>
    <property type="molecule type" value="Genomic_DNA"/>
</dbReference>
<dbReference type="Gene3D" id="3.90.850.10">
    <property type="entry name" value="Fumarylacetoacetase-like, C-terminal domain"/>
    <property type="match status" value="1"/>
</dbReference>
<organism evidence="1 2">
    <name type="scientific">Staphylococcus epidermidis (strain ATCC 12228 / FDA PCI 1200)</name>
    <dbReference type="NCBI Taxonomy" id="176280"/>
    <lineage>
        <taxon>Bacteria</taxon>
        <taxon>Bacillati</taxon>
        <taxon>Bacillota</taxon>
        <taxon>Bacilli</taxon>
        <taxon>Bacillales</taxon>
        <taxon>Staphylococcaceae</taxon>
        <taxon>Staphylococcus</taxon>
    </lineage>
</organism>
<dbReference type="AlphaFoldDB" id="A0A0H2VK34"/>
<evidence type="ECO:0000313" key="1">
    <source>
        <dbReference type="EMBL" id="AAO05999.1"/>
    </source>
</evidence>
<dbReference type="KEGG" id="sep:SE_2356"/>
<dbReference type="SUPFAM" id="SSF56529">
    <property type="entry name" value="FAH"/>
    <property type="match status" value="1"/>
</dbReference>
<name>A0A0H2VK34_STAES</name>
<proteinExistence type="predicted"/>
<evidence type="ECO:0000313" key="2">
    <source>
        <dbReference type="Proteomes" id="UP000001411"/>
    </source>
</evidence>
<dbReference type="HOGENOM" id="CLU_060136_4_0_9"/>
<dbReference type="OrthoDB" id="9792137at2"/>
<sequence>MTLTNKEVAKVLFKAYRYKKPIDFISENYQLNEEEAYHVQEELIDQLTFKDHSTVTGYKVSMTSKATQAIANTNEPAYGTLLSNQIVNDGASVSLSELFSPLLEPEIIFIVQEDLPYDADLETIRYHTRIAPGIEIPDARYKNWFPNFTLSDLISDNTATGLVVVGDPVDGLDNDAFANVHLNLYKDNKCIATGESSEVLGNPLNAIHWLIKKLHTHGKQLKKGDIISSGTFISPLKLEYGTYRAEYSGIGKVSFSVNK</sequence>
<dbReference type="GO" id="GO:0005737">
    <property type="term" value="C:cytoplasm"/>
    <property type="evidence" value="ECO:0007669"/>
    <property type="project" value="TreeGrafter"/>
</dbReference>
<dbReference type="PANTHER" id="PTHR30143">
    <property type="entry name" value="ACID HYDRATASE"/>
    <property type="match status" value="1"/>
</dbReference>
<dbReference type="Proteomes" id="UP000001411">
    <property type="component" value="Chromosome"/>
</dbReference>
<protein>
    <submittedName>
        <fullName evidence="1">2-oxo-hepta-3-ene-1,7-dioate hydratase</fullName>
    </submittedName>
</protein>
<gene>
    <name evidence="1" type="ordered locus">SE_2356</name>
</gene>
<reference evidence="1 2" key="1">
    <citation type="journal article" date="2003" name="Mol. Microbiol.">
        <title>Genome-based analysis of virulence genes in a non-biofilm-forming Staphylococcus epidermidis strain (ATCC 12228).</title>
        <authorList>
            <person name="Zhang Y.Q."/>
            <person name="Ren S.X."/>
            <person name="Li H.L."/>
            <person name="Wang Y.X."/>
            <person name="Fu G."/>
            <person name="Yang J."/>
            <person name="Qin Z.Q."/>
            <person name="Miao Y.G."/>
            <person name="Wang W.Y."/>
            <person name="Chen R.S."/>
            <person name="Shen Y."/>
            <person name="Chen Z."/>
            <person name="Yuan Z.H."/>
            <person name="Zhao G.P."/>
            <person name="Qu D."/>
            <person name="Danchin A."/>
            <person name="Wen Y.M."/>
        </authorList>
    </citation>
    <scope>NUCLEOTIDE SEQUENCE [LARGE SCALE GENOMIC DNA]</scope>
    <source>
        <strain evidence="2">ATCC 12228 / FDA PCI 1200</strain>
    </source>
</reference>
<dbReference type="RefSeq" id="WP_002485218.1">
    <property type="nucleotide sequence ID" value="NC_004461.1"/>
</dbReference>
<dbReference type="GO" id="GO:0008684">
    <property type="term" value="F:2-oxopent-4-enoate hydratase activity"/>
    <property type="evidence" value="ECO:0007669"/>
    <property type="project" value="TreeGrafter"/>
</dbReference>
<dbReference type="InterPro" id="IPR050772">
    <property type="entry name" value="Hydratase-Decarb/MhpD_sf"/>
</dbReference>
<dbReference type="PATRIC" id="fig|176280.10.peg.2299"/>
<dbReference type="eggNOG" id="COG3971">
    <property type="taxonomic scope" value="Bacteria"/>
</dbReference>
<dbReference type="InterPro" id="IPR036663">
    <property type="entry name" value="Fumarylacetoacetase_C_sf"/>
</dbReference>